<reference evidence="2" key="1">
    <citation type="submission" date="2017-04" db="EMBL/GenBank/DDBJ databases">
        <authorList>
            <person name="Varghese N."/>
            <person name="Submissions S."/>
        </authorList>
    </citation>
    <scope>NUCLEOTIDE SEQUENCE [LARGE SCALE GENOMIC DNA]</scope>
    <source>
        <strain evidence="2">DSM 44073</strain>
    </source>
</reference>
<accession>A0A1W2FD86</accession>
<dbReference type="AlphaFoldDB" id="A0A1W2FD86"/>
<dbReference type="Proteomes" id="UP000192840">
    <property type="component" value="Unassembled WGS sequence"/>
</dbReference>
<dbReference type="OrthoDB" id="3694502at2"/>
<dbReference type="EMBL" id="FWYC01000013">
    <property type="protein sequence ID" value="SMD19813.1"/>
    <property type="molecule type" value="Genomic_DNA"/>
</dbReference>
<name>A0A1W2FD86_9PSEU</name>
<evidence type="ECO:0000313" key="2">
    <source>
        <dbReference type="Proteomes" id="UP000192840"/>
    </source>
</evidence>
<sequence length="109" mass="11992">MALLSDQFQFTRPQALTLTAGVLQLAFGWFDVFGLDPNYHVIQIGVGALGVAMAWRHDHARMYGLLLLLSFGTLAFSLNELTTESFLEVRTALIGLVITLAKPAKRAQD</sequence>
<dbReference type="STRING" id="40571.SAMN05660733_05660"/>
<evidence type="ECO:0000313" key="1">
    <source>
        <dbReference type="EMBL" id="SMD19813.1"/>
    </source>
</evidence>
<organism evidence="1 2">
    <name type="scientific">Lentzea albidocapillata</name>
    <dbReference type="NCBI Taxonomy" id="40571"/>
    <lineage>
        <taxon>Bacteria</taxon>
        <taxon>Bacillati</taxon>
        <taxon>Actinomycetota</taxon>
        <taxon>Actinomycetes</taxon>
        <taxon>Pseudonocardiales</taxon>
        <taxon>Pseudonocardiaceae</taxon>
        <taxon>Lentzea</taxon>
    </lineage>
</organism>
<dbReference type="eggNOG" id="ENOG5031XNG">
    <property type="taxonomic scope" value="Bacteria"/>
</dbReference>
<gene>
    <name evidence="1" type="ORF">SAMN05660733_05660</name>
</gene>
<protein>
    <submittedName>
        <fullName evidence="1">Uncharacterized protein</fullName>
    </submittedName>
</protein>
<dbReference type="RefSeq" id="WP_030479292.1">
    <property type="nucleotide sequence ID" value="NZ_FWYC01000013.1"/>
</dbReference>
<proteinExistence type="predicted"/>
<keyword evidence="2" id="KW-1185">Reference proteome</keyword>